<keyword evidence="3" id="KW-1185">Reference proteome</keyword>
<reference evidence="2" key="2">
    <citation type="submission" date="2015-03" db="UniProtKB">
        <authorList>
            <consortium name="EnsemblPlants"/>
        </authorList>
    </citation>
    <scope>IDENTIFICATION</scope>
</reference>
<dbReference type="AlphaFoldDB" id="A0A0D3ATC5"/>
<reference evidence="2 3" key="1">
    <citation type="journal article" date="2014" name="Genome Biol.">
        <title>Transcriptome and methylome profiling reveals relics of genome dominance in the mesopolyploid Brassica oleracea.</title>
        <authorList>
            <person name="Parkin I.A."/>
            <person name="Koh C."/>
            <person name="Tang H."/>
            <person name="Robinson S.J."/>
            <person name="Kagale S."/>
            <person name="Clarke W.E."/>
            <person name="Town C.D."/>
            <person name="Nixon J."/>
            <person name="Krishnakumar V."/>
            <person name="Bidwell S.L."/>
            <person name="Denoeud F."/>
            <person name="Belcram H."/>
            <person name="Links M.G."/>
            <person name="Just J."/>
            <person name="Clarke C."/>
            <person name="Bender T."/>
            <person name="Huebert T."/>
            <person name="Mason A.S."/>
            <person name="Pires J.C."/>
            <person name="Barker G."/>
            <person name="Moore J."/>
            <person name="Walley P.G."/>
            <person name="Manoli S."/>
            <person name="Batley J."/>
            <person name="Edwards D."/>
            <person name="Nelson M.N."/>
            <person name="Wang X."/>
            <person name="Paterson A.H."/>
            <person name="King G."/>
            <person name="Bancroft I."/>
            <person name="Chalhoub B."/>
            <person name="Sharpe A.G."/>
        </authorList>
    </citation>
    <scope>NUCLEOTIDE SEQUENCE</scope>
    <source>
        <strain evidence="2 3">cv. TO1000</strain>
    </source>
</reference>
<dbReference type="EnsemblPlants" id="Bo2g112900.1">
    <property type="protein sequence ID" value="Bo2g112900.1"/>
    <property type="gene ID" value="Bo2g112900"/>
</dbReference>
<evidence type="ECO:0000256" key="1">
    <source>
        <dbReference type="SAM" id="MobiDB-lite"/>
    </source>
</evidence>
<organism evidence="2 3">
    <name type="scientific">Brassica oleracea var. oleracea</name>
    <dbReference type="NCBI Taxonomy" id="109376"/>
    <lineage>
        <taxon>Eukaryota</taxon>
        <taxon>Viridiplantae</taxon>
        <taxon>Streptophyta</taxon>
        <taxon>Embryophyta</taxon>
        <taxon>Tracheophyta</taxon>
        <taxon>Spermatophyta</taxon>
        <taxon>Magnoliopsida</taxon>
        <taxon>eudicotyledons</taxon>
        <taxon>Gunneridae</taxon>
        <taxon>Pentapetalae</taxon>
        <taxon>rosids</taxon>
        <taxon>malvids</taxon>
        <taxon>Brassicales</taxon>
        <taxon>Brassicaceae</taxon>
        <taxon>Brassiceae</taxon>
        <taxon>Brassica</taxon>
    </lineage>
</organism>
<feature type="compositionally biased region" description="Basic and acidic residues" evidence="1">
    <location>
        <begin position="144"/>
        <end position="160"/>
    </location>
</feature>
<dbReference type="HOGENOM" id="CLU_1322530_0_0_1"/>
<protein>
    <recommendedName>
        <fullName evidence="4">DUF1985 domain-containing protein</fullName>
    </recommendedName>
</protein>
<evidence type="ECO:0000313" key="3">
    <source>
        <dbReference type="Proteomes" id="UP000032141"/>
    </source>
</evidence>
<name>A0A0D3ATC5_BRAOL</name>
<evidence type="ECO:0000313" key="2">
    <source>
        <dbReference type="EnsemblPlants" id="Bo2g112900.1"/>
    </source>
</evidence>
<dbReference type="Proteomes" id="UP000032141">
    <property type="component" value="Chromosome C2"/>
</dbReference>
<sequence length="208" mass="23740">MGVVMGRDEKVNIPHMYIKLVMDLAKLRKFHWGLHSYDFLLSSIEKARKKLGKKNSYIFEGVSYAFQILIMEEILDFGEICGRRFSDSFRGPRCGNWKEIAKVSYEDIIQLEDSFTKKGDLFSVISVTGNGDVFLHADYSRKDEMEDEQQHRKASYRIEETGMEEADTEDTESDADKSVDDTDIVADMETSSVNVAGKGKRKIHDEGA</sequence>
<accession>A0A0D3ATC5</accession>
<dbReference type="Gramene" id="Bo2g112900.1">
    <property type="protein sequence ID" value="Bo2g112900.1"/>
    <property type="gene ID" value="Bo2g112900"/>
</dbReference>
<feature type="region of interest" description="Disordered" evidence="1">
    <location>
        <begin position="144"/>
        <end position="208"/>
    </location>
</feature>
<feature type="compositionally biased region" description="Acidic residues" evidence="1">
    <location>
        <begin position="161"/>
        <end position="173"/>
    </location>
</feature>
<evidence type="ECO:0008006" key="4">
    <source>
        <dbReference type="Google" id="ProtNLM"/>
    </source>
</evidence>
<proteinExistence type="predicted"/>